<protein>
    <submittedName>
        <fullName evidence="1">Maker686</fullName>
    </submittedName>
</protein>
<keyword evidence="2" id="KW-1185">Reference proteome</keyword>
<proteinExistence type="predicted"/>
<dbReference type="OrthoDB" id="7883459at2759"/>
<reference evidence="1 2" key="1">
    <citation type="submission" date="2015-08" db="EMBL/GenBank/DDBJ databases">
        <title>Ancestral chromatin configuration constrains chromatin evolution on differentiating sex chromosomes in Drosophila.</title>
        <authorList>
            <person name="Zhou Q."/>
            <person name="Bachtrog D."/>
        </authorList>
    </citation>
    <scope>NUCLEOTIDE SEQUENCE [LARGE SCALE GENOMIC DNA]</scope>
    <source>
        <tissue evidence="1">Whole larvae</tissue>
    </source>
</reference>
<gene>
    <name evidence="1" type="ORF">Dbus_chr3Lg892</name>
</gene>
<evidence type="ECO:0000313" key="1">
    <source>
        <dbReference type="EMBL" id="ALC43726.1"/>
    </source>
</evidence>
<accession>A0A0M4EIL1</accession>
<evidence type="ECO:0000313" key="2">
    <source>
        <dbReference type="Proteomes" id="UP000494163"/>
    </source>
</evidence>
<name>A0A0M4EIL1_DROBS</name>
<dbReference type="EMBL" id="CP012525">
    <property type="protein sequence ID" value="ALC43726.1"/>
    <property type="molecule type" value="Genomic_DNA"/>
</dbReference>
<dbReference type="OMA" id="FAFTEIW"/>
<dbReference type="AlphaFoldDB" id="A0A0M4EIL1"/>
<sequence>MSLIFNTTDTNFKKLNDDEDNESFYSFNSSERDDSDLDALSLSDIENDIETSVAKKHGSVTDGEYEFDTQKLNSAENKTMLRTAQAPQAAAAAQKLKPEQTTLQRRELRHHMDVTNPMGLKVPADELFDMSLTQGGGKSKNPLETSPGTEALHKYMFTEKWIENQQDCDFDHFAHQTLEEQQKGRINKKTFVDLELNNSVSLKSSSAADAEPYVSPFEDMPAMSEEQRLREQKMCNALPAGFDLTRLTKYRNPNHWHLRASTLNDFKP</sequence>
<dbReference type="Proteomes" id="UP000494163">
    <property type="component" value="Chromosome 3L"/>
</dbReference>
<organism evidence="1 2">
    <name type="scientific">Drosophila busckii</name>
    <name type="common">Fruit fly</name>
    <dbReference type="NCBI Taxonomy" id="30019"/>
    <lineage>
        <taxon>Eukaryota</taxon>
        <taxon>Metazoa</taxon>
        <taxon>Ecdysozoa</taxon>
        <taxon>Arthropoda</taxon>
        <taxon>Hexapoda</taxon>
        <taxon>Insecta</taxon>
        <taxon>Pterygota</taxon>
        <taxon>Neoptera</taxon>
        <taxon>Endopterygota</taxon>
        <taxon>Diptera</taxon>
        <taxon>Brachycera</taxon>
        <taxon>Muscomorpha</taxon>
        <taxon>Ephydroidea</taxon>
        <taxon>Drosophilidae</taxon>
        <taxon>Drosophila</taxon>
    </lineage>
</organism>